<evidence type="ECO:0000256" key="2">
    <source>
        <dbReference type="ARBA" id="ARBA00004229"/>
    </source>
</evidence>
<keyword evidence="6" id="KW-0150">Chloroplast</keyword>
<dbReference type="InterPro" id="IPR015712">
    <property type="entry name" value="DNA-dir_RNA_pol_su2"/>
</dbReference>
<keyword evidence="15" id="KW-1185">Reference proteome</keyword>
<evidence type="ECO:0000256" key="7">
    <source>
        <dbReference type="ARBA" id="ARBA00022640"/>
    </source>
</evidence>
<feature type="non-terminal residue" evidence="14">
    <location>
        <position position="104"/>
    </location>
</feature>
<accession>A0A0D2M9T7</accession>
<dbReference type="PANTHER" id="PTHR20856">
    <property type="entry name" value="DNA-DIRECTED RNA POLYMERASE I SUBUNIT 2"/>
    <property type="match status" value="1"/>
</dbReference>
<keyword evidence="5 14" id="KW-0240">DNA-directed RNA polymerase</keyword>
<dbReference type="GeneID" id="25733538"/>
<dbReference type="OrthoDB" id="10248617at2759"/>
<comment type="subunit">
    <text evidence="11">In plastids the minimal PEP RNA polymerase catalytic core is composed of four subunits: alpha, beta, beta', and beta''. When a (nuclear-encoded) sigma factor is associated with the core the holoenzyme is formed, which can initiate transcription.</text>
</comment>
<dbReference type="GO" id="GO:0003677">
    <property type="term" value="F:DNA binding"/>
    <property type="evidence" value="ECO:0007669"/>
    <property type="project" value="InterPro"/>
</dbReference>
<dbReference type="EMBL" id="KK105932">
    <property type="protein sequence ID" value="KIY92125.1"/>
    <property type="molecule type" value="Genomic_DNA"/>
</dbReference>
<evidence type="ECO:0000256" key="12">
    <source>
        <dbReference type="ARBA" id="ARBA00032782"/>
    </source>
</evidence>
<evidence type="ECO:0000256" key="3">
    <source>
        <dbReference type="ARBA" id="ARBA00006835"/>
    </source>
</evidence>
<evidence type="ECO:0000256" key="11">
    <source>
        <dbReference type="ARBA" id="ARBA00026088"/>
    </source>
</evidence>
<gene>
    <name evidence="14" type="ORF">MNEG_15838</name>
</gene>
<dbReference type="SUPFAM" id="SSF64484">
    <property type="entry name" value="beta and beta-prime subunits of DNA dependent RNA-polymerase"/>
    <property type="match status" value="1"/>
</dbReference>
<evidence type="ECO:0000256" key="9">
    <source>
        <dbReference type="ARBA" id="ARBA00022695"/>
    </source>
</evidence>
<keyword evidence="9 14" id="KW-0548">Nucleotidyltransferase</keyword>
<evidence type="ECO:0000313" key="15">
    <source>
        <dbReference type="Proteomes" id="UP000054498"/>
    </source>
</evidence>
<reference evidence="14 15" key="1">
    <citation type="journal article" date="2013" name="BMC Genomics">
        <title>Reconstruction of the lipid metabolism for the microalga Monoraphidium neglectum from its genome sequence reveals characteristics suitable for biofuel production.</title>
        <authorList>
            <person name="Bogen C."/>
            <person name="Al-Dilaimi A."/>
            <person name="Albersmeier A."/>
            <person name="Wichmann J."/>
            <person name="Grundmann M."/>
            <person name="Rupp O."/>
            <person name="Lauersen K.J."/>
            <person name="Blifernez-Klassen O."/>
            <person name="Kalinowski J."/>
            <person name="Goesmann A."/>
            <person name="Mussgnug J.H."/>
            <person name="Kruse O."/>
        </authorList>
    </citation>
    <scope>NUCLEOTIDE SEQUENCE [LARGE SCALE GENOMIC DNA]</scope>
    <source>
        <strain evidence="14 15">SAG 48.87</strain>
    </source>
</reference>
<dbReference type="AlphaFoldDB" id="A0A0D2M9T7"/>
<dbReference type="RefSeq" id="XP_013891145.1">
    <property type="nucleotide sequence ID" value="XM_014035691.1"/>
</dbReference>
<keyword evidence="8 14" id="KW-0808">Transferase</keyword>
<proteinExistence type="inferred from homology"/>
<dbReference type="STRING" id="145388.A0A0D2M9T7"/>
<dbReference type="GO" id="GO:0003899">
    <property type="term" value="F:DNA-directed RNA polymerase activity"/>
    <property type="evidence" value="ECO:0007669"/>
    <property type="project" value="UniProtKB-EC"/>
</dbReference>
<keyword evidence="10" id="KW-0804">Transcription</keyword>
<dbReference type="Proteomes" id="UP000054498">
    <property type="component" value="Unassembled WGS sequence"/>
</dbReference>
<comment type="subcellular location">
    <subcellularLocation>
        <location evidence="2">Plastid</location>
        <location evidence="2">Chloroplast</location>
    </subcellularLocation>
</comment>
<dbReference type="InterPro" id="IPR007120">
    <property type="entry name" value="DNA-dir_RNAP_su2_dom"/>
</dbReference>
<dbReference type="InterPro" id="IPR014724">
    <property type="entry name" value="RNA_pol_RPB2_OB-fold"/>
</dbReference>
<name>A0A0D2M9T7_9CHLO</name>
<organism evidence="14 15">
    <name type="scientific">Monoraphidium neglectum</name>
    <dbReference type="NCBI Taxonomy" id="145388"/>
    <lineage>
        <taxon>Eukaryota</taxon>
        <taxon>Viridiplantae</taxon>
        <taxon>Chlorophyta</taxon>
        <taxon>core chlorophytes</taxon>
        <taxon>Chlorophyceae</taxon>
        <taxon>CS clade</taxon>
        <taxon>Sphaeropleales</taxon>
        <taxon>Selenastraceae</taxon>
        <taxon>Monoraphidium</taxon>
    </lineage>
</organism>
<dbReference type="EC" id="2.7.7.6" evidence="4"/>
<evidence type="ECO:0000256" key="4">
    <source>
        <dbReference type="ARBA" id="ARBA00012418"/>
    </source>
</evidence>
<dbReference type="GO" id="GO:0009507">
    <property type="term" value="C:chloroplast"/>
    <property type="evidence" value="ECO:0007669"/>
    <property type="project" value="UniProtKB-SubCell"/>
</dbReference>
<protein>
    <recommendedName>
        <fullName evidence="4">DNA-directed RNA polymerase</fullName>
        <ecNumber evidence="4">2.7.7.6</ecNumber>
    </recommendedName>
    <alternativeName>
        <fullName evidence="12">PEP</fullName>
    </alternativeName>
</protein>
<dbReference type="GO" id="GO:0006351">
    <property type="term" value="P:DNA-templated transcription"/>
    <property type="evidence" value="ECO:0007669"/>
    <property type="project" value="InterPro"/>
</dbReference>
<evidence type="ECO:0000256" key="8">
    <source>
        <dbReference type="ARBA" id="ARBA00022679"/>
    </source>
</evidence>
<evidence type="ECO:0000259" key="13">
    <source>
        <dbReference type="Pfam" id="PF00562"/>
    </source>
</evidence>
<evidence type="ECO:0000256" key="1">
    <source>
        <dbReference type="ARBA" id="ARBA00004026"/>
    </source>
</evidence>
<comment type="function">
    <text evidence="1">DNA-dependent RNA polymerase catalyzes the transcription of DNA into RNA using the four ribonucleoside triphosphates as substrates.</text>
</comment>
<keyword evidence="7" id="KW-0934">Plastid</keyword>
<dbReference type="GO" id="GO:0032549">
    <property type="term" value="F:ribonucleoside binding"/>
    <property type="evidence" value="ECO:0007669"/>
    <property type="project" value="InterPro"/>
</dbReference>
<comment type="similarity">
    <text evidence="3">Belongs to the RNA polymerase beta chain family.</text>
</comment>
<dbReference type="KEGG" id="mng:MNEG_15838"/>
<dbReference type="GO" id="GO:0000428">
    <property type="term" value="C:DNA-directed RNA polymerase complex"/>
    <property type="evidence" value="ECO:0007669"/>
    <property type="project" value="UniProtKB-KW"/>
</dbReference>
<evidence type="ECO:0000256" key="6">
    <source>
        <dbReference type="ARBA" id="ARBA00022528"/>
    </source>
</evidence>
<evidence type="ECO:0000256" key="5">
    <source>
        <dbReference type="ARBA" id="ARBA00022478"/>
    </source>
</evidence>
<evidence type="ECO:0000256" key="10">
    <source>
        <dbReference type="ARBA" id="ARBA00023163"/>
    </source>
</evidence>
<sequence>MKIHPPSKGYDIEDAIVMNRASLDRGFGRCIVMKKYGTVLKRYPNRARDRIVAPQPSGVTGRVPERLHVLDRDGLARPGEFIRPGDVYINMQRPTNTRDPLPAV</sequence>
<dbReference type="Pfam" id="PF00562">
    <property type="entry name" value="RNA_pol_Rpb2_6"/>
    <property type="match status" value="1"/>
</dbReference>
<dbReference type="Gene3D" id="2.40.50.150">
    <property type="match status" value="1"/>
</dbReference>
<feature type="domain" description="DNA-directed RNA polymerase subunit 2 hybrid-binding" evidence="13">
    <location>
        <begin position="8"/>
        <end position="97"/>
    </location>
</feature>
<evidence type="ECO:0000313" key="14">
    <source>
        <dbReference type="EMBL" id="KIY92125.1"/>
    </source>
</evidence>